<evidence type="ECO:0000313" key="18">
    <source>
        <dbReference type="EMBL" id="GLQ88378.1"/>
    </source>
</evidence>
<keyword evidence="13" id="KW-0732">Signal</keyword>
<comment type="caution">
    <text evidence="18">The sequence shown here is derived from an EMBL/GenBank/DDBJ whole genome shotgun (WGS) entry which is preliminary data.</text>
</comment>
<feature type="chain" id="PRO_5045278409" description="Beta-mannosidase B" evidence="13">
    <location>
        <begin position="36"/>
        <end position="900"/>
    </location>
</feature>
<feature type="domain" description="Glycoside hydrolase family 2 immunoglobulin-like beta-sandwich" evidence="14">
    <location>
        <begin position="244"/>
        <end position="352"/>
    </location>
</feature>
<comment type="catalytic activity">
    <reaction evidence="1">
        <text>Hydrolysis of terminal, non-reducing beta-D-mannose residues in beta-D-mannosides.</text>
        <dbReference type="EC" id="3.2.1.25"/>
    </reaction>
</comment>
<dbReference type="InterPro" id="IPR041447">
    <property type="entry name" value="Mannosidase_ig"/>
</dbReference>
<keyword evidence="6" id="KW-0964">Secreted</keyword>
<dbReference type="Gene3D" id="2.60.120.260">
    <property type="entry name" value="Galactose-binding domain-like"/>
    <property type="match status" value="1"/>
</dbReference>
<evidence type="ECO:0000256" key="9">
    <source>
        <dbReference type="ARBA" id="ARBA00023295"/>
    </source>
</evidence>
<evidence type="ECO:0000259" key="15">
    <source>
        <dbReference type="Pfam" id="PF17753"/>
    </source>
</evidence>
<dbReference type="InterPro" id="IPR050887">
    <property type="entry name" value="Beta-mannosidase_GH2"/>
</dbReference>
<dbReference type="SUPFAM" id="SSF51445">
    <property type="entry name" value="(Trans)glycosidases"/>
    <property type="match status" value="1"/>
</dbReference>
<dbReference type="Pfam" id="PF17786">
    <property type="entry name" value="Mannosidase_ig"/>
    <property type="match status" value="1"/>
</dbReference>
<evidence type="ECO:0000256" key="4">
    <source>
        <dbReference type="ARBA" id="ARBA00011738"/>
    </source>
</evidence>
<dbReference type="EC" id="3.2.1.25" evidence="5"/>
<evidence type="ECO:0000256" key="10">
    <source>
        <dbReference type="ARBA" id="ARBA00038429"/>
    </source>
</evidence>
<dbReference type="Pfam" id="PF22666">
    <property type="entry name" value="Glyco_hydro_2_N2"/>
    <property type="match status" value="1"/>
</dbReference>
<dbReference type="RefSeq" id="WP_284331821.1">
    <property type="nucleotide sequence ID" value="NZ_BSOA01000015.1"/>
</dbReference>
<comment type="similarity">
    <text evidence="10">Belongs to the glycosyl hydrolase 2 family. Beta-mannosidase B subfamily.</text>
</comment>
<dbReference type="PANTHER" id="PTHR43730:SF1">
    <property type="entry name" value="BETA-MANNOSIDASE"/>
    <property type="match status" value="1"/>
</dbReference>
<feature type="domain" description="Beta-mannosidase-like galactose-binding" evidence="17">
    <location>
        <begin position="57"/>
        <end position="233"/>
    </location>
</feature>
<evidence type="ECO:0000256" key="11">
    <source>
        <dbReference type="ARBA" id="ARBA00041069"/>
    </source>
</evidence>
<evidence type="ECO:0000259" key="17">
    <source>
        <dbReference type="Pfam" id="PF22666"/>
    </source>
</evidence>
<proteinExistence type="inferred from homology"/>
<comment type="subunit">
    <text evidence="4">Homodimer.</text>
</comment>
<comment type="subcellular location">
    <subcellularLocation>
        <location evidence="2">Secreted</location>
    </subcellularLocation>
</comment>
<keyword evidence="8" id="KW-0325">Glycoprotein</keyword>
<dbReference type="SUPFAM" id="SSF49303">
    <property type="entry name" value="beta-Galactosidase/glucuronidase domain"/>
    <property type="match status" value="3"/>
</dbReference>
<dbReference type="InterPro" id="IPR013783">
    <property type="entry name" value="Ig-like_fold"/>
</dbReference>
<dbReference type="Pfam" id="PF00703">
    <property type="entry name" value="Glyco_hydro_2"/>
    <property type="match status" value="1"/>
</dbReference>
<name>A0ABQ5XCK0_9GAMM</name>
<evidence type="ECO:0000256" key="5">
    <source>
        <dbReference type="ARBA" id="ARBA00012754"/>
    </source>
</evidence>
<dbReference type="InterPro" id="IPR054593">
    <property type="entry name" value="Beta-mannosidase-like_N2"/>
</dbReference>
<evidence type="ECO:0000256" key="3">
    <source>
        <dbReference type="ARBA" id="ARBA00004740"/>
    </source>
</evidence>
<evidence type="ECO:0000259" key="16">
    <source>
        <dbReference type="Pfam" id="PF17786"/>
    </source>
</evidence>
<evidence type="ECO:0000256" key="6">
    <source>
        <dbReference type="ARBA" id="ARBA00022525"/>
    </source>
</evidence>
<evidence type="ECO:0000256" key="7">
    <source>
        <dbReference type="ARBA" id="ARBA00022801"/>
    </source>
</evidence>
<comment type="pathway">
    <text evidence="3">Glycan metabolism; N-glycan degradation.</text>
</comment>
<feature type="signal peptide" evidence="13">
    <location>
        <begin position="1"/>
        <end position="35"/>
    </location>
</feature>
<dbReference type="InterPro" id="IPR006102">
    <property type="entry name" value="Ig-like_GH2"/>
</dbReference>
<dbReference type="Pfam" id="PF17753">
    <property type="entry name" value="Ig_mannosidase"/>
    <property type="match status" value="1"/>
</dbReference>
<evidence type="ECO:0000313" key="19">
    <source>
        <dbReference type="Proteomes" id="UP001156627"/>
    </source>
</evidence>
<dbReference type="InterPro" id="IPR036156">
    <property type="entry name" value="Beta-gal/glucu_dom_sf"/>
</dbReference>
<evidence type="ECO:0000256" key="12">
    <source>
        <dbReference type="ARBA" id="ARBA00041614"/>
    </source>
</evidence>
<dbReference type="Gene3D" id="3.20.20.80">
    <property type="entry name" value="Glycosidases"/>
    <property type="match status" value="1"/>
</dbReference>
<dbReference type="Gene3D" id="2.60.40.10">
    <property type="entry name" value="Immunoglobulins"/>
    <property type="match status" value="3"/>
</dbReference>
<evidence type="ECO:0000256" key="1">
    <source>
        <dbReference type="ARBA" id="ARBA00000829"/>
    </source>
</evidence>
<protein>
    <recommendedName>
        <fullName evidence="11">Beta-mannosidase B</fullName>
        <ecNumber evidence="5">3.2.1.25</ecNumber>
    </recommendedName>
    <alternativeName>
        <fullName evidence="12">Mannanase B</fullName>
    </alternativeName>
</protein>
<feature type="domain" description="Beta-mannosidase Ig-fold" evidence="15">
    <location>
        <begin position="808"/>
        <end position="885"/>
    </location>
</feature>
<keyword evidence="19" id="KW-1185">Reference proteome</keyword>
<dbReference type="EMBL" id="BSOA01000015">
    <property type="protein sequence ID" value="GLQ88378.1"/>
    <property type="molecule type" value="Genomic_DNA"/>
</dbReference>
<evidence type="ECO:0000256" key="13">
    <source>
        <dbReference type="SAM" id="SignalP"/>
    </source>
</evidence>
<organism evidence="18 19">
    <name type="scientific">Dyella flagellata</name>
    <dbReference type="NCBI Taxonomy" id="1867833"/>
    <lineage>
        <taxon>Bacteria</taxon>
        <taxon>Pseudomonadati</taxon>
        <taxon>Pseudomonadota</taxon>
        <taxon>Gammaproteobacteria</taxon>
        <taxon>Lysobacterales</taxon>
        <taxon>Rhodanobacteraceae</taxon>
        <taxon>Dyella</taxon>
    </lineage>
</organism>
<keyword evidence="7" id="KW-0378">Hydrolase</keyword>
<gene>
    <name evidence="18" type="ORF">GCM10007898_19470</name>
</gene>
<dbReference type="InterPro" id="IPR017853">
    <property type="entry name" value="GH"/>
</dbReference>
<evidence type="ECO:0000259" key="14">
    <source>
        <dbReference type="Pfam" id="PF00703"/>
    </source>
</evidence>
<dbReference type="SUPFAM" id="SSF49785">
    <property type="entry name" value="Galactose-binding domain-like"/>
    <property type="match status" value="1"/>
</dbReference>
<keyword evidence="9" id="KW-0326">Glycosidase</keyword>
<accession>A0ABQ5XCK0</accession>
<dbReference type="PANTHER" id="PTHR43730">
    <property type="entry name" value="BETA-MANNOSIDASE"/>
    <property type="match status" value="1"/>
</dbReference>
<evidence type="ECO:0000256" key="8">
    <source>
        <dbReference type="ARBA" id="ARBA00023180"/>
    </source>
</evidence>
<evidence type="ECO:0000256" key="2">
    <source>
        <dbReference type="ARBA" id="ARBA00004613"/>
    </source>
</evidence>
<dbReference type="InterPro" id="IPR008979">
    <property type="entry name" value="Galactose-bd-like_sf"/>
</dbReference>
<dbReference type="InterPro" id="IPR041625">
    <property type="entry name" value="Beta-mannosidase_Ig"/>
</dbReference>
<feature type="domain" description="Mannosidase Ig/CBM-like" evidence="16">
    <location>
        <begin position="719"/>
        <end position="804"/>
    </location>
</feature>
<reference evidence="19" key="1">
    <citation type="journal article" date="2019" name="Int. J. Syst. Evol. Microbiol.">
        <title>The Global Catalogue of Microorganisms (GCM) 10K type strain sequencing project: providing services to taxonomists for standard genome sequencing and annotation.</title>
        <authorList>
            <consortium name="The Broad Institute Genomics Platform"/>
            <consortium name="The Broad Institute Genome Sequencing Center for Infectious Disease"/>
            <person name="Wu L."/>
            <person name="Ma J."/>
        </authorList>
    </citation>
    <scope>NUCLEOTIDE SEQUENCE [LARGE SCALE GENOMIC DNA]</scope>
    <source>
        <strain evidence="19">NBRC 111981</strain>
    </source>
</reference>
<dbReference type="Proteomes" id="UP001156627">
    <property type="component" value="Unassembled WGS sequence"/>
</dbReference>
<sequence length="900" mass="100661">MLPFLRWSPGTSRPGSKLALLSLLLLPLATCNVAAQTTSQTLDRGWRFRLLQGDTQVKQHHDASRWHAATVPGTVQTDLMAAKLLPDPFYRDNEARVQWVGLADWQYETSFTVDKATLARDHAELVFDGLDTFADVYLNSQKLASTDNMFRRWRVPVKSTLHEGSNRLEVRLYSPIKRLLPWLLKQPYALPGEFDSAFGDEPKGKQTANYVRKAAYQYGWDWGPRIVTEGIWQAVHLDSWNTLRVDGFHIQQNYVSAEAAQVAAQWEVLADASRQVHVSVDAVGPDGQVAAHAEQDVTVDPGSNSVSVPLRIANPKRWYPAGYGAQDLYTFKASLRDGGTEVYSVQRATGLRTIQLRREKDAWGRSFAFVVNGIPVFAKGADMIPFDSFPPRATNAQMERVLQSARDANMNAVRIWGGGYYMPDAFYEMTDRLGLMVWQDFMFGGAIPPSDTAFVENTRQEAIEQVKRLRDHPSIVLWCGNNEVQTGWDGWGDRLALKKAISGDEREKLVTGMVNLFSNTLRNVVTQYDPAVPYWASSPSTDYEGPANVLDDGDYHYWNVWSGEAKPVTEYLNVTPRFQSEYGLQSFPEMRTIRAFTQAGDLQPESPVMRAHQKFDSGNGNKRLLLYITRSYGEPKDFESFVYLSQVMQAEGIQLAAEHLRASRPQAMGSMYWQLNDVWPGASWSSIDYFGHWKALQFHARRFYAPVLIAALRNNGSTTVSLVSDSTTPSTLHWRMRTMDFSGKVLGEHQEAAQLAALSSTKVATFTDAQLLNGADPHATFAVFELLDGDKPVSRNLVFFDEAKTLALPAPQIKTTLATGADGYQLTLSSDKLAREVWVSFGDLDAEVSDNAFDLLPGRSVTVTVHSKLVLDKLRRALRVQDLANVMSKGSAQPESGRQP</sequence>